<keyword evidence="5 8" id="KW-0812">Transmembrane</keyword>
<dbReference type="InterPro" id="IPR011606">
    <property type="entry name" value="Brnchd-chn_aa_trnsp_permease"/>
</dbReference>
<reference evidence="9 10" key="1">
    <citation type="submission" date="2024-06" db="EMBL/GenBank/DDBJ databases">
        <title>The Natural Products Discovery Center: Release of the First 8490 Sequenced Strains for Exploring Actinobacteria Biosynthetic Diversity.</title>
        <authorList>
            <person name="Kalkreuter E."/>
            <person name="Kautsar S.A."/>
            <person name="Yang D."/>
            <person name="Bader C.D."/>
            <person name="Teijaro C.N."/>
            <person name="Fluegel L."/>
            <person name="Davis C.M."/>
            <person name="Simpson J.R."/>
            <person name="Lauterbach L."/>
            <person name="Steele A.D."/>
            <person name="Gui C."/>
            <person name="Meng S."/>
            <person name="Li G."/>
            <person name="Viehrig K."/>
            <person name="Ye F."/>
            <person name="Su P."/>
            <person name="Kiefer A.F."/>
            <person name="Nichols A."/>
            <person name="Cepeda A.J."/>
            <person name="Yan W."/>
            <person name="Fan B."/>
            <person name="Jiang Y."/>
            <person name="Adhikari A."/>
            <person name="Zheng C.-J."/>
            <person name="Schuster L."/>
            <person name="Cowan T.M."/>
            <person name="Smanski M.J."/>
            <person name="Chevrette M.G."/>
            <person name="De Carvalho L.P.S."/>
            <person name="Shen B."/>
        </authorList>
    </citation>
    <scope>NUCLEOTIDE SEQUENCE [LARGE SCALE GENOMIC DNA]</scope>
    <source>
        <strain evidence="9 10">NPDC000634</strain>
    </source>
</reference>
<evidence type="ECO:0000313" key="9">
    <source>
        <dbReference type="EMBL" id="MER6983719.1"/>
    </source>
</evidence>
<feature type="transmembrane region" description="Helical" evidence="8">
    <location>
        <begin position="37"/>
        <end position="57"/>
    </location>
</feature>
<evidence type="ECO:0000256" key="3">
    <source>
        <dbReference type="ARBA" id="ARBA00022448"/>
    </source>
</evidence>
<gene>
    <name evidence="9" type="ORF">ABT317_43900</name>
</gene>
<accession>A0ABV1WHQ2</accession>
<dbReference type="PANTHER" id="PTHR34979">
    <property type="entry name" value="INNER MEMBRANE PROTEIN YGAZ"/>
    <property type="match status" value="1"/>
</dbReference>
<evidence type="ECO:0000256" key="7">
    <source>
        <dbReference type="ARBA" id="ARBA00023136"/>
    </source>
</evidence>
<keyword evidence="6 8" id="KW-1133">Transmembrane helix</keyword>
<name>A0ABV1WHQ2_9ACTN</name>
<feature type="transmembrane region" description="Helical" evidence="8">
    <location>
        <begin position="77"/>
        <end position="98"/>
    </location>
</feature>
<proteinExistence type="inferred from homology"/>
<evidence type="ECO:0000256" key="4">
    <source>
        <dbReference type="ARBA" id="ARBA00022475"/>
    </source>
</evidence>
<evidence type="ECO:0000256" key="2">
    <source>
        <dbReference type="ARBA" id="ARBA00010735"/>
    </source>
</evidence>
<dbReference type="Pfam" id="PF03591">
    <property type="entry name" value="AzlC"/>
    <property type="match status" value="1"/>
</dbReference>
<keyword evidence="10" id="KW-1185">Reference proteome</keyword>
<dbReference type="EMBL" id="JBEPCU010001483">
    <property type="protein sequence ID" value="MER6983719.1"/>
    <property type="molecule type" value="Genomic_DNA"/>
</dbReference>
<comment type="similarity">
    <text evidence="2">Belongs to the AzlC family.</text>
</comment>
<keyword evidence="4" id="KW-1003">Cell membrane</keyword>
<protein>
    <submittedName>
        <fullName evidence="9">AzlC family ABC transporter permease</fullName>
    </submittedName>
</protein>
<dbReference type="Proteomes" id="UP001458415">
    <property type="component" value="Unassembled WGS sequence"/>
</dbReference>
<feature type="transmembrane region" description="Helical" evidence="8">
    <location>
        <begin position="153"/>
        <end position="173"/>
    </location>
</feature>
<dbReference type="PANTHER" id="PTHR34979:SF1">
    <property type="entry name" value="INNER MEMBRANE PROTEIN YGAZ"/>
    <property type="match status" value="1"/>
</dbReference>
<evidence type="ECO:0000313" key="10">
    <source>
        <dbReference type="Proteomes" id="UP001458415"/>
    </source>
</evidence>
<evidence type="ECO:0000256" key="8">
    <source>
        <dbReference type="SAM" id="Phobius"/>
    </source>
</evidence>
<comment type="caution">
    <text evidence="9">The sequence shown here is derived from an EMBL/GenBank/DDBJ whole genome shotgun (WGS) entry which is preliminary data.</text>
</comment>
<feature type="transmembrane region" description="Helical" evidence="8">
    <location>
        <begin position="225"/>
        <end position="242"/>
    </location>
</feature>
<sequence length="250" mass="26566">MGTPPVAAADQLRPASAPSRARIRPEMTAALKDSASVGLGLVPMGLAFGMLVTHSGLPWWSAPMYSAVMYTGTLEFLLVPMVLAITPLVTVGLTTLLVNGRHAFYALSFPLHRVNGRLARLYSSFALSDEAYAMTTGGQARTWSSARIVSFQAFNHAYCVAGSLTGALVGSLIPPRITGLDFAMTALLVVLALDGIRDRRDDLPTPLLALLAALIARLITPGQMLLTAFCLFTAALLARHFTTRRGPADA</sequence>
<keyword evidence="3" id="KW-0813">Transport</keyword>
<keyword evidence="7 8" id="KW-0472">Membrane</keyword>
<evidence type="ECO:0000256" key="6">
    <source>
        <dbReference type="ARBA" id="ARBA00022989"/>
    </source>
</evidence>
<evidence type="ECO:0000256" key="5">
    <source>
        <dbReference type="ARBA" id="ARBA00022692"/>
    </source>
</evidence>
<dbReference type="RefSeq" id="WP_167414131.1">
    <property type="nucleotide sequence ID" value="NZ_MUBM01000310.1"/>
</dbReference>
<comment type="subcellular location">
    <subcellularLocation>
        <location evidence="1">Cell membrane</location>
        <topology evidence="1">Multi-pass membrane protein</topology>
    </subcellularLocation>
</comment>
<evidence type="ECO:0000256" key="1">
    <source>
        <dbReference type="ARBA" id="ARBA00004651"/>
    </source>
</evidence>
<organism evidence="9 10">
    <name type="scientific">Streptomyces carpinensis</name>
    <dbReference type="NCBI Taxonomy" id="66369"/>
    <lineage>
        <taxon>Bacteria</taxon>
        <taxon>Bacillati</taxon>
        <taxon>Actinomycetota</taxon>
        <taxon>Actinomycetes</taxon>
        <taxon>Kitasatosporales</taxon>
        <taxon>Streptomycetaceae</taxon>
        <taxon>Streptomyces</taxon>
    </lineage>
</organism>